<organism evidence="7 8">
    <name type="scientific">Roridomyces roridus</name>
    <dbReference type="NCBI Taxonomy" id="1738132"/>
    <lineage>
        <taxon>Eukaryota</taxon>
        <taxon>Fungi</taxon>
        <taxon>Dikarya</taxon>
        <taxon>Basidiomycota</taxon>
        <taxon>Agaricomycotina</taxon>
        <taxon>Agaricomycetes</taxon>
        <taxon>Agaricomycetidae</taxon>
        <taxon>Agaricales</taxon>
        <taxon>Marasmiineae</taxon>
        <taxon>Mycenaceae</taxon>
        <taxon>Roridomyces</taxon>
    </lineage>
</organism>
<keyword evidence="3" id="KW-0862">Zinc</keyword>
<dbReference type="GO" id="GO:0008270">
    <property type="term" value="F:zinc ion binding"/>
    <property type="evidence" value="ECO:0007669"/>
    <property type="project" value="UniProtKB-KW"/>
</dbReference>
<feature type="domain" description="MYND-type" evidence="6">
    <location>
        <begin position="395"/>
        <end position="436"/>
    </location>
</feature>
<dbReference type="Proteomes" id="UP001221142">
    <property type="component" value="Unassembled WGS sequence"/>
</dbReference>
<dbReference type="InterPro" id="IPR002893">
    <property type="entry name" value="Znf_MYND"/>
</dbReference>
<evidence type="ECO:0000256" key="3">
    <source>
        <dbReference type="ARBA" id="ARBA00022833"/>
    </source>
</evidence>
<feature type="chain" id="PRO_5042063747" description="MYND-type domain-containing protein" evidence="5">
    <location>
        <begin position="25"/>
        <end position="614"/>
    </location>
</feature>
<name>A0AAD7BC08_9AGAR</name>
<keyword evidence="1" id="KW-0479">Metal-binding</keyword>
<dbReference type="Gene3D" id="6.10.140.2220">
    <property type="match status" value="1"/>
</dbReference>
<evidence type="ECO:0000256" key="1">
    <source>
        <dbReference type="ARBA" id="ARBA00022723"/>
    </source>
</evidence>
<evidence type="ECO:0000256" key="5">
    <source>
        <dbReference type="SAM" id="SignalP"/>
    </source>
</evidence>
<keyword evidence="2 4" id="KW-0863">Zinc-finger</keyword>
<evidence type="ECO:0000256" key="2">
    <source>
        <dbReference type="ARBA" id="ARBA00022771"/>
    </source>
</evidence>
<evidence type="ECO:0000259" key="6">
    <source>
        <dbReference type="PROSITE" id="PS50865"/>
    </source>
</evidence>
<dbReference type="SUPFAM" id="SSF144232">
    <property type="entry name" value="HIT/MYND zinc finger-like"/>
    <property type="match status" value="1"/>
</dbReference>
<dbReference type="PROSITE" id="PS50865">
    <property type="entry name" value="ZF_MYND_2"/>
    <property type="match status" value="1"/>
</dbReference>
<sequence>MLPPTSSVLCALSALFLFSASAAAQATTLPQCALGCAQKESTALHCDISDSRDGLLFPSSAQTSEYDPDGHMLCRSVERLLDPTPRLTATNSFLFVVRLKFRLNFIIHLGIRFSLHIFSFRILVEKYIVISDIVNKRHDSHLRYHLRCPACHDDLHHRAFEHQHQYQRHYPSIISQYLNLATSSSDEFYIDCTGDRAPAPNELISQGQEPLSGAEPGFRALVAQVWVLVARPDIWGPGMRALTFEAILYLVLHAMNIDKREHHDDLVEGCGGTLGDLATLLINFVTHLASDDIPKSLFFMNMAMTIMDRTERLRKRFSQLLLKHGIIRSALPYPLVLRALQPALLDVTTTLDQHLASRSPVWNHWSRFIAESKQFFEVVKLHGLKERVSMRACDNVECEEISSKKDFKTCSRCESVYYCGAYCQRMDWKRGHRQTCASIRSYSLHHPDTLTLRDESFLRSLLHDLYRNLTKEIVRSDLSVIHRDPDIPVVTIIKHQSPDITVHSTTPKDAAFDREFFGPIWDDQLSRVEASGGRMRMHVLVVGGDSEEREYIGRIIPLRIPASQVGILTLSDGLRVLAREVPPWVRNPEELKNLPGFVQKVDALIALVPTGGIH</sequence>
<reference evidence="7" key="1">
    <citation type="submission" date="2023-03" db="EMBL/GenBank/DDBJ databases">
        <title>Massive genome expansion in bonnet fungi (Mycena s.s.) driven by repeated elements and novel gene families across ecological guilds.</title>
        <authorList>
            <consortium name="Lawrence Berkeley National Laboratory"/>
            <person name="Harder C.B."/>
            <person name="Miyauchi S."/>
            <person name="Viragh M."/>
            <person name="Kuo A."/>
            <person name="Thoen E."/>
            <person name="Andreopoulos B."/>
            <person name="Lu D."/>
            <person name="Skrede I."/>
            <person name="Drula E."/>
            <person name="Henrissat B."/>
            <person name="Morin E."/>
            <person name="Kohler A."/>
            <person name="Barry K."/>
            <person name="LaButti K."/>
            <person name="Morin E."/>
            <person name="Salamov A."/>
            <person name="Lipzen A."/>
            <person name="Mereny Z."/>
            <person name="Hegedus B."/>
            <person name="Baldrian P."/>
            <person name="Stursova M."/>
            <person name="Weitz H."/>
            <person name="Taylor A."/>
            <person name="Grigoriev I.V."/>
            <person name="Nagy L.G."/>
            <person name="Martin F."/>
            <person name="Kauserud H."/>
        </authorList>
    </citation>
    <scope>NUCLEOTIDE SEQUENCE</scope>
    <source>
        <strain evidence="7">9284</strain>
    </source>
</reference>
<evidence type="ECO:0000256" key="4">
    <source>
        <dbReference type="PROSITE-ProRule" id="PRU00134"/>
    </source>
</evidence>
<feature type="signal peptide" evidence="5">
    <location>
        <begin position="1"/>
        <end position="24"/>
    </location>
</feature>
<proteinExistence type="predicted"/>
<accession>A0AAD7BC08</accession>
<dbReference type="AlphaFoldDB" id="A0AAD7BC08"/>
<dbReference type="Pfam" id="PF01753">
    <property type="entry name" value="zf-MYND"/>
    <property type="match status" value="1"/>
</dbReference>
<dbReference type="EMBL" id="JARKIF010000022">
    <property type="protein sequence ID" value="KAJ7616583.1"/>
    <property type="molecule type" value="Genomic_DNA"/>
</dbReference>
<evidence type="ECO:0000313" key="7">
    <source>
        <dbReference type="EMBL" id="KAJ7616583.1"/>
    </source>
</evidence>
<comment type="caution">
    <text evidence="7">The sequence shown here is derived from an EMBL/GenBank/DDBJ whole genome shotgun (WGS) entry which is preliminary data.</text>
</comment>
<evidence type="ECO:0000313" key="8">
    <source>
        <dbReference type="Proteomes" id="UP001221142"/>
    </source>
</evidence>
<keyword evidence="8" id="KW-1185">Reference proteome</keyword>
<gene>
    <name evidence="7" type="ORF">FB45DRAFT_1034904</name>
</gene>
<keyword evidence="5" id="KW-0732">Signal</keyword>
<protein>
    <recommendedName>
        <fullName evidence="6">MYND-type domain-containing protein</fullName>
    </recommendedName>
</protein>